<dbReference type="SUPFAM" id="SSF51294">
    <property type="entry name" value="Hedgehog/intein (Hint) domain"/>
    <property type="match status" value="1"/>
</dbReference>
<feature type="domain" description="Hedgehog/Intein (Hint)" evidence="1">
    <location>
        <begin position="519"/>
        <end position="658"/>
    </location>
</feature>
<dbReference type="InterPro" id="IPR028992">
    <property type="entry name" value="Hedgehog/Intein_dom"/>
</dbReference>
<sequence>MSDEISLDQNQTYTNDDDLVTKKTTVTATLDEISFLTIANSGTLESTTKRGIDTSGDAASGTVLVIENSGTISGSDDGIRVDSDLPDGALALINTGTIESTTDGQAVDFNSVATNDITLIFNVGDGEIISTDADALRPGNNAVIFNTGTIDAGGVNGATKNDGIDFQDYGGIVLNNGTITGARHAITSSENAIVINGANGVILGRDGSGVGSDGDGTVFNYGTITGAYDGSGTGDGDGVDIDGYATITNYGTIQGTGAGGNGSDGLPNGSEGVSIGGGDILNAANAIISGANNGILVDDSSQGNAPYATTIVNAGTIQGLDGYGIHITDTFGDTITNAGYISGTTYAILLGSGDDTLNILTGSEIDGTVDGGAGSNTVNLAGTGTFDGAENFQTMTVSGSWILTGDQSYDLVALNTGATLTLEGAAFSTQTIAFSSSGTLILDAADSFSSAVINMSASDYIDFSALAYSADATVQASGNTVTVTSGSTSYTLTVSLADTVNQFALAADEDGSLLLTAVVCFLPGSLVETETGAVAVEDLQSGMMVPTFDRGAALLKEIVWVGRQDVRVQADLPPDMAGCPVRIRKGALADNVPFIDLLVTPEHCLWFDGRFVPVRMLVNGRNIAYDRTIRSYTCYHVETREHAVIRVNGLLTESYLDTGNRRNFRPVTDERVVAAFSGKSKSWETDAAGLLCVDRAFVEPLFNTFAERAVATDAHEAPALIHDPALRLQLPDGTSLAPVSTTDGRFTFHLPPAVSQVSIVSRASRPCDVIGPFIDDRRFLGVLVGEVTLDVGEHSHSITTHLTKEGEGWDVQEAVPMRWTQGEATLDLPFYEASEHAVLTLQLHAAGPYLEDTHVDLRRCA</sequence>
<accession>A0ABS8VUG0</accession>
<dbReference type="InterPro" id="IPR036844">
    <property type="entry name" value="Hint_dom_sf"/>
</dbReference>
<dbReference type="RefSeq" id="WP_232877273.1">
    <property type="nucleotide sequence ID" value="NZ_JAJSOJ010000018.1"/>
</dbReference>
<evidence type="ECO:0000259" key="1">
    <source>
        <dbReference type="Pfam" id="PF13403"/>
    </source>
</evidence>
<reference evidence="2 3" key="1">
    <citation type="submission" date="2021-12" db="EMBL/GenBank/DDBJ databases">
        <title>Genome sequence of Acetobacter sicerae DmPark20a_162.</title>
        <authorList>
            <person name="Chaston J.M."/>
        </authorList>
    </citation>
    <scope>NUCLEOTIDE SEQUENCE [LARGE SCALE GENOMIC DNA]</scope>
    <source>
        <strain evidence="2 3">DmPark20a_162</strain>
    </source>
</reference>
<keyword evidence="3" id="KW-1185">Reference proteome</keyword>
<protein>
    <submittedName>
        <fullName evidence="2">Hint domain-containing protein</fullName>
    </submittedName>
</protein>
<evidence type="ECO:0000313" key="3">
    <source>
        <dbReference type="Proteomes" id="UP001521074"/>
    </source>
</evidence>
<dbReference type="EMBL" id="JAJSOJ010000018">
    <property type="protein sequence ID" value="MCE0743688.1"/>
    <property type="molecule type" value="Genomic_DNA"/>
</dbReference>
<name>A0ABS8VUG0_9PROT</name>
<gene>
    <name evidence="2" type="ORF">LWC05_07240</name>
</gene>
<comment type="caution">
    <text evidence="2">The sequence shown here is derived from an EMBL/GenBank/DDBJ whole genome shotgun (WGS) entry which is preliminary data.</text>
</comment>
<organism evidence="2 3">
    <name type="scientific">Acetobacter sicerae</name>
    <dbReference type="NCBI Taxonomy" id="85325"/>
    <lineage>
        <taxon>Bacteria</taxon>
        <taxon>Pseudomonadati</taxon>
        <taxon>Pseudomonadota</taxon>
        <taxon>Alphaproteobacteria</taxon>
        <taxon>Acetobacterales</taxon>
        <taxon>Acetobacteraceae</taxon>
        <taxon>Acetobacter</taxon>
    </lineage>
</organism>
<dbReference type="Pfam" id="PF13403">
    <property type="entry name" value="Hint_2"/>
    <property type="match status" value="1"/>
</dbReference>
<evidence type="ECO:0000313" key="2">
    <source>
        <dbReference type="EMBL" id="MCE0743688.1"/>
    </source>
</evidence>
<proteinExistence type="predicted"/>
<dbReference type="Gene3D" id="2.170.16.10">
    <property type="entry name" value="Hedgehog/Intein (Hint) domain"/>
    <property type="match status" value="1"/>
</dbReference>
<dbReference type="Proteomes" id="UP001521074">
    <property type="component" value="Unassembled WGS sequence"/>
</dbReference>